<accession>A0A7X0VCC3</accession>
<evidence type="ECO:0000256" key="1">
    <source>
        <dbReference type="SAM" id="MobiDB-lite"/>
    </source>
</evidence>
<dbReference type="RefSeq" id="WP_185253870.1">
    <property type="nucleotide sequence ID" value="NZ_JACKXE010000001.1"/>
</dbReference>
<dbReference type="EMBL" id="JACKXE010000001">
    <property type="protein sequence ID" value="MBB6628857.1"/>
    <property type="molecule type" value="Genomic_DNA"/>
</dbReference>
<gene>
    <name evidence="3" type="ORF">H5V45_16130</name>
</gene>
<dbReference type="AlphaFoldDB" id="A0A7X0VCC3"/>
<comment type="caution">
    <text evidence="3">The sequence shown here is derived from an EMBL/GenBank/DDBJ whole genome shotgun (WGS) entry which is preliminary data.</text>
</comment>
<evidence type="ECO:0000313" key="4">
    <source>
        <dbReference type="Proteomes" id="UP000523955"/>
    </source>
</evidence>
<name>A0A7X0VCC3_9ACTN</name>
<feature type="region of interest" description="Disordered" evidence="1">
    <location>
        <begin position="73"/>
        <end position="95"/>
    </location>
</feature>
<keyword evidence="2" id="KW-0812">Transmembrane</keyword>
<evidence type="ECO:0000313" key="3">
    <source>
        <dbReference type="EMBL" id="MBB6628857.1"/>
    </source>
</evidence>
<feature type="transmembrane region" description="Helical" evidence="2">
    <location>
        <begin position="21"/>
        <end position="42"/>
    </location>
</feature>
<proteinExistence type="predicted"/>
<keyword evidence="4" id="KW-1185">Reference proteome</keyword>
<evidence type="ECO:0000256" key="2">
    <source>
        <dbReference type="SAM" id="Phobius"/>
    </source>
</evidence>
<organism evidence="3 4">
    <name type="scientific">Nocardioides luti</name>
    <dbReference type="NCBI Taxonomy" id="2761101"/>
    <lineage>
        <taxon>Bacteria</taxon>
        <taxon>Bacillati</taxon>
        <taxon>Actinomycetota</taxon>
        <taxon>Actinomycetes</taxon>
        <taxon>Propionibacteriales</taxon>
        <taxon>Nocardioidaceae</taxon>
        <taxon>Nocardioides</taxon>
    </lineage>
</organism>
<protein>
    <submittedName>
        <fullName evidence="3">Uncharacterized protein</fullName>
    </submittedName>
</protein>
<keyword evidence="2" id="KW-0472">Membrane</keyword>
<keyword evidence="2" id="KW-1133">Transmembrane helix</keyword>
<reference evidence="3 4" key="1">
    <citation type="submission" date="2020-08" db="EMBL/GenBank/DDBJ databases">
        <authorList>
            <person name="Seo M.-J."/>
        </authorList>
    </citation>
    <scope>NUCLEOTIDE SEQUENCE [LARGE SCALE GENOMIC DNA]</scope>
    <source>
        <strain evidence="3 4">KIGAM211</strain>
    </source>
</reference>
<dbReference type="Proteomes" id="UP000523955">
    <property type="component" value="Unassembled WGS sequence"/>
</dbReference>
<sequence length="202" mass="21598">MIGTVADSGRATIVSGSPVRSVLVTGVVVAALMWAGVLVYAASGSDESPSGPHAEFTRSQLVRLTARGSARNPVLLPRDLPPGTDNTGERDFTLLNKPFTSTGRQRAGAVWLTEYSVGALPPADGRVTGYTVYQEWSQTPELHRPRCRSGRRDNVTVVRVVGDDQLTICLGPDPTAASREYWSTVAFTSSLSDVGWLRGTLP</sequence>